<dbReference type="InterPro" id="IPR030397">
    <property type="entry name" value="SEPARIN_core_dom"/>
</dbReference>
<dbReference type="Proteomes" id="UP000308549">
    <property type="component" value="Unassembled WGS sequence"/>
</dbReference>
<protein>
    <recommendedName>
        <fullName evidence="2">separase</fullName>
        <ecNumber evidence="2">3.4.22.49</ecNumber>
    </recommendedName>
</protein>
<dbReference type="Pfam" id="PF03568">
    <property type="entry name" value="Separin_C"/>
    <property type="match status" value="1"/>
</dbReference>
<evidence type="ECO:0000256" key="5">
    <source>
        <dbReference type="SAM" id="MobiDB-lite"/>
    </source>
</evidence>
<dbReference type="GO" id="GO:0072686">
    <property type="term" value="C:mitotic spindle"/>
    <property type="evidence" value="ECO:0007669"/>
    <property type="project" value="TreeGrafter"/>
</dbReference>
<dbReference type="InterPro" id="IPR005314">
    <property type="entry name" value="Peptidase_C50"/>
</dbReference>
<keyword evidence="3" id="KW-0378">Hydrolase</keyword>
<gene>
    <name evidence="7" type="ORF">B0A50_07347</name>
</gene>
<name>A0A4U0TMU0_9PEZI</name>
<organism evidence="7 8">
    <name type="scientific">Salinomyces thailandicus</name>
    <dbReference type="NCBI Taxonomy" id="706561"/>
    <lineage>
        <taxon>Eukaryota</taxon>
        <taxon>Fungi</taxon>
        <taxon>Dikarya</taxon>
        <taxon>Ascomycota</taxon>
        <taxon>Pezizomycotina</taxon>
        <taxon>Dothideomycetes</taxon>
        <taxon>Dothideomycetidae</taxon>
        <taxon>Mycosphaerellales</taxon>
        <taxon>Teratosphaeriaceae</taxon>
        <taxon>Salinomyces</taxon>
    </lineage>
</organism>
<evidence type="ECO:0000256" key="1">
    <source>
        <dbReference type="ARBA" id="ARBA00000451"/>
    </source>
</evidence>
<dbReference type="GO" id="GO:0051307">
    <property type="term" value="P:meiotic chromosome separation"/>
    <property type="evidence" value="ECO:0007669"/>
    <property type="project" value="TreeGrafter"/>
</dbReference>
<feature type="compositionally biased region" description="Polar residues" evidence="5">
    <location>
        <begin position="133"/>
        <end position="156"/>
    </location>
</feature>
<feature type="region of interest" description="Disordered" evidence="5">
    <location>
        <begin position="1213"/>
        <end position="1248"/>
    </location>
</feature>
<reference evidence="7 8" key="1">
    <citation type="submission" date="2017-03" db="EMBL/GenBank/DDBJ databases">
        <title>Genomes of endolithic fungi from Antarctica.</title>
        <authorList>
            <person name="Coleine C."/>
            <person name="Masonjones S."/>
            <person name="Stajich J.E."/>
        </authorList>
    </citation>
    <scope>NUCLEOTIDE SEQUENCE [LARGE SCALE GENOMIC DNA]</scope>
    <source>
        <strain evidence="7 8">CCFEE 6315</strain>
    </source>
</reference>
<dbReference type="EMBL" id="NAJL01000058">
    <property type="protein sequence ID" value="TKA23290.1"/>
    <property type="molecule type" value="Genomic_DNA"/>
</dbReference>
<evidence type="ECO:0000256" key="4">
    <source>
        <dbReference type="ARBA" id="ARBA00022829"/>
    </source>
</evidence>
<feature type="compositionally biased region" description="Low complexity" evidence="5">
    <location>
        <begin position="44"/>
        <end position="59"/>
    </location>
</feature>
<dbReference type="GO" id="GO:0044732">
    <property type="term" value="C:mitotic spindle pole body"/>
    <property type="evidence" value="ECO:0007669"/>
    <property type="project" value="TreeGrafter"/>
</dbReference>
<comment type="caution">
    <text evidence="7">The sequence shown here is derived from an EMBL/GenBank/DDBJ whole genome shotgun (WGS) entry which is preliminary data.</text>
</comment>
<evidence type="ECO:0000256" key="2">
    <source>
        <dbReference type="ARBA" id="ARBA00012489"/>
    </source>
</evidence>
<accession>A0A4U0TMU0</accession>
<dbReference type="GO" id="GO:0005634">
    <property type="term" value="C:nucleus"/>
    <property type="evidence" value="ECO:0007669"/>
    <property type="project" value="InterPro"/>
</dbReference>
<dbReference type="SUPFAM" id="SSF48452">
    <property type="entry name" value="TPR-like"/>
    <property type="match status" value="1"/>
</dbReference>
<dbReference type="PANTHER" id="PTHR12792">
    <property type="entry name" value="EXTRA SPINDLE POLES 1-RELATED"/>
    <property type="match status" value="1"/>
</dbReference>
<dbReference type="GO" id="GO:0005737">
    <property type="term" value="C:cytoplasm"/>
    <property type="evidence" value="ECO:0007669"/>
    <property type="project" value="TreeGrafter"/>
</dbReference>
<dbReference type="GO" id="GO:0004197">
    <property type="term" value="F:cysteine-type endopeptidase activity"/>
    <property type="evidence" value="ECO:0007669"/>
    <property type="project" value="InterPro"/>
</dbReference>
<proteinExistence type="predicted"/>
<dbReference type="Gene3D" id="1.25.40.10">
    <property type="entry name" value="Tetratricopeptide repeat domain"/>
    <property type="match status" value="1"/>
</dbReference>
<feature type="region of interest" description="Disordered" evidence="5">
    <location>
        <begin position="116"/>
        <end position="175"/>
    </location>
</feature>
<dbReference type="PANTHER" id="PTHR12792:SF0">
    <property type="entry name" value="SEPARIN"/>
    <property type="match status" value="1"/>
</dbReference>
<feature type="region of interest" description="Disordered" evidence="5">
    <location>
        <begin position="1972"/>
        <end position="2034"/>
    </location>
</feature>
<dbReference type="PROSITE" id="PS51700">
    <property type="entry name" value="SEPARIN"/>
    <property type="match status" value="1"/>
</dbReference>
<evidence type="ECO:0000259" key="6">
    <source>
        <dbReference type="PROSITE" id="PS51700"/>
    </source>
</evidence>
<keyword evidence="4" id="KW-0159">Chromosome partition</keyword>
<comment type="catalytic activity">
    <reaction evidence="1">
        <text>All bonds known to be hydrolyzed by this endopeptidase have arginine in P1 and an acidic residue in P4. P6 is often occupied by an acidic residue or by a hydroxy-amino-acid residue, the phosphorylation of which enhances cleavage.</text>
        <dbReference type="EC" id="3.4.22.49"/>
    </reaction>
</comment>
<dbReference type="EC" id="3.4.22.49" evidence="2"/>
<feature type="region of interest" description="Disordered" evidence="5">
    <location>
        <begin position="40"/>
        <end position="83"/>
    </location>
</feature>
<dbReference type="InterPro" id="IPR011990">
    <property type="entry name" value="TPR-like_helical_dom_sf"/>
</dbReference>
<dbReference type="OrthoDB" id="10255632at2759"/>
<evidence type="ECO:0000313" key="8">
    <source>
        <dbReference type="Proteomes" id="UP000308549"/>
    </source>
</evidence>
<feature type="compositionally biased region" description="Basic residues" evidence="5">
    <location>
        <begin position="60"/>
        <end position="72"/>
    </location>
</feature>
<dbReference type="GO" id="GO:0006508">
    <property type="term" value="P:proteolysis"/>
    <property type="evidence" value="ECO:0007669"/>
    <property type="project" value="InterPro"/>
</dbReference>
<keyword evidence="8" id="KW-1185">Reference proteome</keyword>
<sequence length="2069" mass="224356">MVSATGVTGLPSDALKETLSNGSASASTVTTLQQLLAPGSTSIRAETARPAAAAPSKTTRGSKVKPPARKPSAKPQIPIHEDAPPVLAPKAKHALATEVVNITLKVLTEASKVQATISSHSGATRKNPAKTPAKSSNALQPRSGNNTPAPLSPSRTKSGDEAGLQEQNDVNEGPSAPLLAAAECGRLAFSFLRSSDALKRDGSSPPPLQLETGMLALSARLVALGMHNLAAKELSAVKRRLEAAVKPPSRAGDNVKLHSKAIGTEKPDTASLLRLDPAVKSCPDTLPLAITHQQLVLRVVAGSRKPSAVAIVADHFCPSNQFTPPKLILHHAEMTGDRVRAPKQLESLAQILLGLCPGLSASSDASALDEGVSPSPEVVFRLQSTALQIRKEWWQLAGHKVNYKDELLEPFSKCLGAFVRRSTSLGVDQGVYQVAQSSMAQLDIVLSSPSESVFSICRTMTAVAGREAKPSDETLWAEKMLDACEGLPYDNARRVACSVKHASTIMTRDSTDPGAVVKAVGQIAGSLQGQLSGNSTDYDFLLIELVRLSRILVQDRELLPQATAAVDTVVLAASFAQRYARSYPGRNDVQVQAIIVSAMRASRSTDDAHKWIGPEAAKVLIRLGSLKAVAGEATTRPLSVAWSISIASLTLGRIIRALQLKAARSGTATADESVVDDALLDPRERSILLEWQLQCAIELAERPKYHSALQKMLSDMLGMLAKLYTISEYPLRRARVAVRVLQLREAYPSLLLPRDLKIWREIPLIDSAALGNDQGLKPFLEDVQASLETIKAFHARRPGLAELRRILMVWQRLLESASSAADLKARLDNVETLAQLLTSIASYLHMQGHISDRLATLRLLRHLSQVANLHMSDKVDVIVELSQQYLELNISERAGAILAQGHRLPDDLLLAPLSKLRLHLAHAEYMLAIDNHEGAKQSLSAAKAHRGQLPPETVSRTDRRAYELVHAQGWLVKSNLCIATGAPQEALAAAKTAVKLMSSAWAAIERSAGHCSSDTMTSSAAADGPLELPDAVAGVASGISKLQLMPKGEEQVSQTNEKGASFWPLVPLMLKALLHLSDMYAHNGMFSEADYYSERAVNAAEDVGSAILASRMRSQRARLLALAGRFEDASLCLVRAEETATEECPLTQVDLLRAKASVNFHEGSLQDAVKSYDKALQVLATMEPLSFVDSLERFTSDEEVLVARTASLTIAAESSSSQGSKGRKPRAKGSKAIVPTKKATKPTKTSKAVNATHVQKMTAGNGVANNPEPVPYLVSKLERDILLHKTVVTLCLGTKDAAVTALQQISAKTGATPLQRRVRFQELMLKATEALQSDISYNVLPESTLAFPALVRHGRRHSEHDVLRSSLFVLPSKGRDNEVAKKKPASGKRQAANGLIDFLLAARACLQEGHGASLSCSSTSETYLECSMLSSVSMLLAATGLNDAQANLHPVREALHLERSRINALERESRAMSLDFPSTAPFAWPETTSSTLPNSLCATSFQEQYIDILPRPWLAVSLSLNEDGSELYVARYRSGQSPFIVKLPFSRHKQDDEDEEAFDYHVGKGELQEIIETSNYSCHNTGNMEAKAAKSNWWSEREALDKRLHELLINIENIWFGGFKGIFSQHVRQPELLARFGKSLSEILARYLPTRHASKGRAKSLALDDKVLELFIGLGDDQDGVVDLDEPLADLLYFVVDVLQFNGEQNAYDEIDFDSMAVDVLDALRSYHETAVDDDTSHKHLILILDKRLQAFPWESLPYLEKASVSRVGSMLSLRQRILAMGHCPAAHQEEGRYTIGRKSGTYILNPSKDLKSTQASLSAPLDRLPSADGAKWASIVQQAPSEDEFRTALTDSSMLLYFGHGSGAQYIRPRTIRKLDRCSKVVWLMGCSSGAVTEHGELEPSAVPLAYLMAGNKDSLSDLGTSENTSQPSAPACNEDAGRCMAVLATLWDVTDKDIDRFSLAVGEEWGLWPGAASEAPKLPTRTPKKRARPEAPSTPQQVPKTPKTPKARKTPGPVGKTPARSRSRPNREVERARSLVEAVTRSRDACYLRYLNGAAPVVYGVPVYLGE</sequence>
<evidence type="ECO:0000256" key="3">
    <source>
        <dbReference type="ARBA" id="ARBA00022801"/>
    </source>
</evidence>
<feature type="domain" description="Peptidase C50" evidence="6">
    <location>
        <begin position="1798"/>
        <end position="1899"/>
    </location>
</feature>
<evidence type="ECO:0000313" key="7">
    <source>
        <dbReference type="EMBL" id="TKA23290.1"/>
    </source>
</evidence>